<dbReference type="EMBL" id="JAJSPL020000003">
    <property type="protein sequence ID" value="KAK7748027.1"/>
    <property type="molecule type" value="Genomic_DNA"/>
</dbReference>
<accession>A0AAN9UI33</accession>
<name>A0AAN9UI33_9PEZI</name>
<organism evidence="2 3">
    <name type="scientific">Cytospora paraplurivora</name>
    <dbReference type="NCBI Taxonomy" id="2898453"/>
    <lineage>
        <taxon>Eukaryota</taxon>
        <taxon>Fungi</taxon>
        <taxon>Dikarya</taxon>
        <taxon>Ascomycota</taxon>
        <taxon>Pezizomycotina</taxon>
        <taxon>Sordariomycetes</taxon>
        <taxon>Sordariomycetidae</taxon>
        <taxon>Diaporthales</taxon>
        <taxon>Cytosporaceae</taxon>
        <taxon>Cytospora</taxon>
    </lineage>
</organism>
<feature type="region of interest" description="Disordered" evidence="1">
    <location>
        <begin position="86"/>
        <end position="120"/>
    </location>
</feature>
<keyword evidence="3" id="KW-1185">Reference proteome</keyword>
<dbReference type="InterPro" id="IPR036322">
    <property type="entry name" value="WD40_repeat_dom_sf"/>
</dbReference>
<proteinExistence type="predicted"/>
<evidence type="ECO:0000313" key="2">
    <source>
        <dbReference type="EMBL" id="KAK7748027.1"/>
    </source>
</evidence>
<reference evidence="2 3" key="1">
    <citation type="journal article" date="2023" name="PLoS ONE">
        <title>Cytospora paraplurivora sp. nov. isolated from orchards with fruit tree decline syndrome in Ontario, Canada.</title>
        <authorList>
            <person name="Ilyukhin E."/>
            <person name="Nguyen H.D.T."/>
            <person name="Castle A.J."/>
            <person name="Ellouze W."/>
        </authorList>
    </citation>
    <scope>NUCLEOTIDE SEQUENCE [LARGE SCALE GENOMIC DNA]</scope>
    <source>
        <strain evidence="2 3">FDS-564</strain>
    </source>
</reference>
<feature type="compositionally biased region" description="Low complexity" evidence="1">
    <location>
        <begin position="827"/>
        <end position="878"/>
    </location>
</feature>
<gene>
    <name evidence="2" type="ORF">SLS53_001279</name>
</gene>
<evidence type="ECO:0000256" key="1">
    <source>
        <dbReference type="SAM" id="MobiDB-lite"/>
    </source>
</evidence>
<dbReference type="AlphaFoldDB" id="A0AAN9UI33"/>
<feature type="region of interest" description="Disordered" evidence="1">
    <location>
        <begin position="752"/>
        <end position="948"/>
    </location>
</feature>
<dbReference type="Proteomes" id="UP001320245">
    <property type="component" value="Unassembled WGS sequence"/>
</dbReference>
<sequence>MQVSAAPKPPNRSRTYEPRLFLKRVAGTTCSSPTGFDSADSCFAYIAGGAAVVVDVDGGEHAQRFYRARPTAVPVFSVTPVQHGSSMPVPALRGRPAKANDARNRVAPREPSVDRGESLASKTWTSRERIKAATCVALSRDARFLAVGETGYAPRVLIFSLQDGSSDVPLMSLSEHGFGVRAVAWSQDGKFLASLGTANDGFIFIWKVDPRNGSARFFQQNRCTAHVNGMVWLGNTLVTFGIRHVKAWKVDEVQRPTSPPKKVGARDLSAPAPDSQRTLSGRNVVLGNLLEANFTCAQTLDETHALLCTDAGDVCLLDDTSGQTKLTRVAELDFPITCCTQRGPVAVIGGRDGQLATLSVDSTLALSPSPEMGESGLAGLTVVGVVQDQLVTIDPERSIDIWDADSLPDISAEGFARTRLAGQNDPILGIQSIVKQEDDDPVFFTWSGSGKVLLWDLNGGLKKRFDIVVEDCYTGDESKPNNQLCVVRADGRGKFFAAGDRVGVLRVLDHATGELLLETKAHSSDITHISVHHDESKAIIATCGRDRTVQLYCQTPNGSFELLQTLEFPARVTNLILSSDDKVITCSIDRNMQVHELISKEEEPNSLAAVQTRSIPLKTSPTSMAMGSNCRSIFVSGVDRAIYQFDLESGRQINSFKCTDEKGTENVVVESLVFGTPRTDDGPSFLLGLSNTDKSVRVYDSNTGAFMDREWGHTESINGVALIDDKDTARKVVSVGCDGTIMIWYLNLRDQPEMRSGSTSPPPTRDGAAAALGVSASRPPLRRVLSRGQLSEFKRPTSSGGGQPSPPRTLRPRRSRQNLGPPLTRTPTAPAQYQQSYPPSSSSSAAVGQQAAATPSRRASSSRSSGASPPSSPPSSASLTRVRQRRPSLPAFNTPAPSSSSANSNNLPVATATAARKKTSATNLRSTYATGTGTGSSNPAPVTAQAAAEQTCRQLRAYRKKLASASSSLSSSSSPSADAVTPEVQAELDAELRLTLAAISERVASSSSSGGGEGGESSVLGGLLDQYSEKLVSMLDERLMLRLSEMNLNGSGCGGGGGNGGMERPALLTPPIDADRERGEHS</sequence>
<feature type="compositionally biased region" description="Basic and acidic residues" evidence="1">
    <location>
        <begin position="1073"/>
        <end position="1082"/>
    </location>
</feature>
<feature type="compositionally biased region" description="Low complexity" evidence="1">
    <location>
        <begin position="890"/>
        <end position="914"/>
    </location>
</feature>
<dbReference type="SUPFAM" id="SSF50978">
    <property type="entry name" value="WD40 repeat-like"/>
    <property type="match status" value="2"/>
</dbReference>
<dbReference type="InterPro" id="IPR001680">
    <property type="entry name" value="WD40_rpt"/>
</dbReference>
<feature type="region of interest" description="Disordered" evidence="1">
    <location>
        <begin position="1055"/>
        <end position="1082"/>
    </location>
</feature>
<comment type="caution">
    <text evidence="2">The sequence shown here is derived from an EMBL/GenBank/DDBJ whole genome shotgun (WGS) entry which is preliminary data.</text>
</comment>
<dbReference type="SMART" id="SM00320">
    <property type="entry name" value="WD40"/>
    <property type="match status" value="5"/>
</dbReference>
<feature type="compositionally biased region" description="Basic and acidic residues" evidence="1">
    <location>
        <begin position="98"/>
        <end position="117"/>
    </location>
</feature>
<dbReference type="Pfam" id="PF00400">
    <property type="entry name" value="WD40"/>
    <property type="match status" value="3"/>
</dbReference>
<evidence type="ECO:0008006" key="4">
    <source>
        <dbReference type="Google" id="ProtNLM"/>
    </source>
</evidence>
<protein>
    <recommendedName>
        <fullName evidence="4">Mitogen-activated protein kinase-binding protein 1</fullName>
    </recommendedName>
</protein>
<evidence type="ECO:0000313" key="3">
    <source>
        <dbReference type="Proteomes" id="UP001320245"/>
    </source>
</evidence>
<dbReference type="InterPro" id="IPR015943">
    <property type="entry name" value="WD40/YVTN_repeat-like_dom_sf"/>
</dbReference>
<dbReference type="InterPro" id="IPR052779">
    <property type="entry name" value="WDR62"/>
</dbReference>
<dbReference type="Gene3D" id="2.130.10.10">
    <property type="entry name" value="YVTN repeat-like/Quinoprotein amine dehydrogenase"/>
    <property type="match status" value="3"/>
</dbReference>
<dbReference type="PANTHER" id="PTHR45589:SF1">
    <property type="entry name" value="WD REPEAT DOMAIN 62, ISOFORM G"/>
    <property type="match status" value="1"/>
</dbReference>
<dbReference type="PANTHER" id="PTHR45589">
    <property type="entry name" value="WD REPEAT DOMAIN 62, ISOFORM G"/>
    <property type="match status" value="1"/>
</dbReference>
<feature type="region of interest" description="Disordered" evidence="1">
    <location>
        <begin position="253"/>
        <end position="276"/>
    </location>
</feature>